<evidence type="ECO:0000256" key="2">
    <source>
        <dbReference type="ARBA" id="ARBA00022723"/>
    </source>
</evidence>
<dbReference type="NCBIfam" id="NF005914">
    <property type="entry name" value="PRK07907.1"/>
    <property type="match status" value="1"/>
</dbReference>
<dbReference type="PANTHER" id="PTHR43270">
    <property type="entry name" value="BETA-ALA-HIS DIPEPTIDASE"/>
    <property type="match status" value="1"/>
</dbReference>
<keyword evidence="1" id="KW-0645">Protease</keyword>
<name>A0ABN0UV12_9ACTN</name>
<keyword evidence="6" id="KW-1185">Reference proteome</keyword>
<evidence type="ECO:0000313" key="5">
    <source>
        <dbReference type="EMBL" id="GAA0262384.1"/>
    </source>
</evidence>
<gene>
    <name evidence="5" type="ORF">GCM10009539_55200</name>
</gene>
<feature type="domain" description="Peptidase M20 dimerisation" evidence="4">
    <location>
        <begin position="180"/>
        <end position="316"/>
    </location>
</feature>
<dbReference type="InterPro" id="IPR011650">
    <property type="entry name" value="Peptidase_M20_dimer"/>
</dbReference>
<dbReference type="Gene3D" id="3.30.70.360">
    <property type="match status" value="1"/>
</dbReference>
<proteinExistence type="predicted"/>
<sequence>MDLVDDLARLVAIPSVAFPGFPPEPVHHAAELTADLLRTSGVPHVELLPIPGQPPTVVGRIPPPRGAPTVLLYAHYDVQPPGDLTAWTSPPFEPTRRENALHGRGTADDKGNLAMHLGAIRAWSGRPPVGVTVLVEGQEEYGSGLAAALDAVPAEFLDADVAVIADTGNVRPGVPTLGLSLRGLAEVDVEVRTMERPVHSGGFGGLAPDALLALVRVLDGLLDERGAVAVPGLITEDWPDRTPIVVPGVRAPQLSDDPRRLYAAPALTVVGLDATPVRDAMNVVPPLARARISVRLAPGQDPVAAQDALVTHLERQRPFGAPVTVTRRAVSGGVRTAANGPAARAATAALSDAWARPTILAADGGSVPFAGALQRVPHPPEVLLFGVQDAESGLHGPDERVLLDELVRGVTAEADLLRRLA</sequence>
<dbReference type="Pfam" id="PF07687">
    <property type="entry name" value="M20_dimer"/>
    <property type="match status" value="1"/>
</dbReference>
<evidence type="ECO:0000256" key="1">
    <source>
        <dbReference type="ARBA" id="ARBA00022670"/>
    </source>
</evidence>
<dbReference type="InterPro" id="IPR002933">
    <property type="entry name" value="Peptidase_M20"/>
</dbReference>
<dbReference type="Pfam" id="PF01546">
    <property type="entry name" value="Peptidase_M20"/>
    <property type="match status" value="1"/>
</dbReference>
<evidence type="ECO:0000313" key="6">
    <source>
        <dbReference type="Proteomes" id="UP001500967"/>
    </source>
</evidence>
<reference evidence="5 6" key="1">
    <citation type="journal article" date="2019" name="Int. J. Syst. Evol. Microbiol.">
        <title>The Global Catalogue of Microorganisms (GCM) 10K type strain sequencing project: providing services to taxonomists for standard genome sequencing and annotation.</title>
        <authorList>
            <consortium name="The Broad Institute Genomics Platform"/>
            <consortium name="The Broad Institute Genome Sequencing Center for Infectious Disease"/>
            <person name="Wu L."/>
            <person name="Ma J."/>
        </authorList>
    </citation>
    <scope>NUCLEOTIDE SEQUENCE [LARGE SCALE GENOMIC DNA]</scope>
    <source>
        <strain evidence="5 6">JCM 10425</strain>
    </source>
</reference>
<dbReference type="Proteomes" id="UP001500967">
    <property type="component" value="Unassembled WGS sequence"/>
</dbReference>
<keyword evidence="2" id="KW-0479">Metal-binding</keyword>
<protein>
    <submittedName>
        <fullName evidence="5">Dipeptidase</fullName>
    </submittedName>
</protein>
<keyword evidence="3" id="KW-0378">Hydrolase</keyword>
<dbReference type="RefSeq" id="WP_344651835.1">
    <property type="nucleotide sequence ID" value="NZ_BAAAGX010000022.1"/>
</dbReference>
<evidence type="ECO:0000256" key="3">
    <source>
        <dbReference type="ARBA" id="ARBA00022801"/>
    </source>
</evidence>
<accession>A0ABN0UV12</accession>
<dbReference type="InterPro" id="IPR051458">
    <property type="entry name" value="Cyt/Met_Dipeptidase"/>
</dbReference>
<dbReference type="Gene3D" id="3.40.630.10">
    <property type="entry name" value="Zn peptidases"/>
    <property type="match status" value="1"/>
</dbReference>
<organism evidence="5 6">
    <name type="scientific">Cryptosporangium japonicum</name>
    <dbReference type="NCBI Taxonomy" id="80872"/>
    <lineage>
        <taxon>Bacteria</taxon>
        <taxon>Bacillati</taxon>
        <taxon>Actinomycetota</taxon>
        <taxon>Actinomycetes</taxon>
        <taxon>Cryptosporangiales</taxon>
        <taxon>Cryptosporangiaceae</taxon>
        <taxon>Cryptosporangium</taxon>
    </lineage>
</organism>
<dbReference type="SUPFAM" id="SSF53187">
    <property type="entry name" value="Zn-dependent exopeptidases"/>
    <property type="match status" value="1"/>
</dbReference>
<evidence type="ECO:0000259" key="4">
    <source>
        <dbReference type="Pfam" id="PF07687"/>
    </source>
</evidence>
<dbReference type="EMBL" id="BAAAGX010000022">
    <property type="protein sequence ID" value="GAA0262384.1"/>
    <property type="molecule type" value="Genomic_DNA"/>
</dbReference>
<comment type="caution">
    <text evidence="5">The sequence shown here is derived from an EMBL/GenBank/DDBJ whole genome shotgun (WGS) entry which is preliminary data.</text>
</comment>
<dbReference type="PANTHER" id="PTHR43270:SF12">
    <property type="entry name" value="SUCCINYL-DIAMINOPIMELATE DESUCCINYLASE"/>
    <property type="match status" value="1"/>
</dbReference>